<proteinExistence type="predicted"/>
<gene>
    <name evidence="1" type="ORF">ARTV_1714</name>
</gene>
<protein>
    <submittedName>
        <fullName evidence="1">Uncharacterized protein</fullName>
    </submittedName>
</protein>
<dbReference type="Gene3D" id="2.160.20.10">
    <property type="entry name" value="Single-stranded right-handed beta-helix, Pectin lyase-like"/>
    <property type="match status" value="1"/>
</dbReference>
<organism evidence="1">
    <name type="scientific">Arsenophonus endosymbiont of Trialeurodes vaporariorum</name>
    <dbReference type="NCBI Taxonomy" id="235567"/>
    <lineage>
        <taxon>Bacteria</taxon>
        <taxon>Pseudomonadati</taxon>
        <taxon>Pseudomonadota</taxon>
        <taxon>Gammaproteobacteria</taxon>
        <taxon>Enterobacterales</taxon>
        <taxon>Morganellaceae</taxon>
        <taxon>Arsenophonus</taxon>
    </lineage>
</organism>
<reference evidence="1" key="1">
    <citation type="submission" date="2018-04" db="EMBL/GenBank/DDBJ databases">
        <authorList>
            <person name="Go L.Y."/>
            <person name="Mitchell J.A."/>
        </authorList>
    </citation>
    <scope>NUCLEOTIDE SEQUENCE</scope>
    <source>
        <strain evidence="1">ARTV</strain>
    </source>
</reference>
<accession>A0A3B0MI46</accession>
<evidence type="ECO:0000313" key="1">
    <source>
        <dbReference type="EMBL" id="SSW95689.1"/>
    </source>
</evidence>
<dbReference type="InterPro" id="IPR012334">
    <property type="entry name" value="Pectin_lyas_fold"/>
</dbReference>
<dbReference type="InterPro" id="IPR011050">
    <property type="entry name" value="Pectin_lyase_fold/virulence"/>
</dbReference>
<dbReference type="EMBL" id="UFQR01000006">
    <property type="protein sequence ID" value="SSW95689.1"/>
    <property type="molecule type" value="Genomic_DNA"/>
</dbReference>
<sequence>MISAEKSNINGNITILGNNKPNLIIANPNGINCSNRCSMTNVNTVSLITSPFKENKPSNQLIDNMREKHIHFKNIKQENFTDANKIQLLARSVKLESSQLNVNNITIAVDDNNVINNSITPMTKLSATKTVHITDNNLQNSRPSRNARLTIDRHLAINSKHSYFKIKNGIFNNADTLASNQNSHYEIINGKFYNSGTINNIKMLVITGINANIDNQSKIKAKNSHFLIINGKFNNSGKIKNTELIEIFSDNNNINNQDEIKSKNGIYEIKNGQFYNSGIIDHSEKMTIKRNNACINNQFIFTSAKYDLTELKYSRFVDFSFVLPHK</sequence>
<name>A0A3B0MI46_9GAMM</name>
<dbReference type="SUPFAM" id="SSF51126">
    <property type="entry name" value="Pectin lyase-like"/>
    <property type="match status" value="1"/>
</dbReference>
<dbReference type="AlphaFoldDB" id="A0A3B0MI46"/>